<evidence type="ECO:0000313" key="2">
    <source>
        <dbReference type="Proteomes" id="UP001144471"/>
    </source>
</evidence>
<name>A0A9W6GMF9_9FUSO</name>
<reference evidence="1" key="1">
    <citation type="submission" date="2022-12" db="EMBL/GenBank/DDBJ databases">
        <title>Reference genome sequencing for broad-spectrum identification of bacterial and archaeal isolates by mass spectrometry.</title>
        <authorList>
            <person name="Sekiguchi Y."/>
            <person name="Tourlousse D.M."/>
        </authorList>
    </citation>
    <scope>NUCLEOTIDE SEQUENCE</scope>
    <source>
        <strain evidence="1">10succ1</strain>
    </source>
</reference>
<dbReference type="CDD" id="cd17040">
    <property type="entry name" value="Ubl_MoaD_like"/>
    <property type="match status" value="1"/>
</dbReference>
<keyword evidence="2" id="KW-1185">Reference proteome</keyword>
<comment type="caution">
    <text evidence="1">The sequence shown here is derived from an EMBL/GenBank/DDBJ whole genome shotgun (WGS) entry which is preliminary data.</text>
</comment>
<dbReference type="SUPFAM" id="SSF54285">
    <property type="entry name" value="MoaD/ThiS"/>
    <property type="match status" value="1"/>
</dbReference>
<dbReference type="InterPro" id="IPR012675">
    <property type="entry name" value="Beta-grasp_dom_sf"/>
</dbReference>
<evidence type="ECO:0008006" key="3">
    <source>
        <dbReference type="Google" id="ProtNLM"/>
    </source>
</evidence>
<organism evidence="1 2">
    <name type="scientific">Propionigenium maris DSM 9537</name>
    <dbReference type="NCBI Taxonomy" id="1123000"/>
    <lineage>
        <taxon>Bacteria</taxon>
        <taxon>Fusobacteriati</taxon>
        <taxon>Fusobacteriota</taxon>
        <taxon>Fusobacteriia</taxon>
        <taxon>Fusobacteriales</taxon>
        <taxon>Fusobacteriaceae</taxon>
        <taxon>Propionigenium</taxon>
    </lineage>
</organism>
<dbReference type="EMBL" id="BSDY01000010">
    <property type="protein sequence ID" value="GLI56830.1"/>
    <property type="molecule type" value="Genomic_DNA"/>
</dbReference>
<evidence type="ECO:0000313" key="1">
    <source>
        <dbReference type="EMBL" id="GLI56830.1"/>
    </source>
</evidence>
<proteinExistence type="predicted"/>
<dbReference type="Proteomes" id="UP001144471">
    <property type="component" value="Unassembled WGS sequence"/>
</dbReference>
<accession>A0A9W6GMF9</accession>
<dbReference type="InterPro" id="IPR003749">
    <property type="entry name" value="ThiS/MoaD-like"/>
</dbReference>
<dbReference type="AlphaFoldDB" id="A0A9W6GMF9"/>
<dbReference type="Gene3D" id="3.10.20.30">
    <property type="match status" value="1"/>
</dbReference>
<dbReference type="Pfam" id="PF02597">
    <property type="entry name" value="ThiS"/>
    <property type="match status" value="1"/>
</dbReference>
<dbReference type="InterPro" id="IPR016155">
    <property type="entry name" value="Mopterin_synth/thiamin_S_b"/>
</dbReference>
<gene>
    <name evidence="1" type="ORF">PM10SUCC1_23440</name>
</gene>
<protein>
    <recommendedName>
        <fullName evidence="3">Molybdopterin converting factor, small subunit</fullName>
    </recommendedName>
</protein>
<sequence length="83" mass="9035">MGGKITIEVRLFATLRELFPSECRGVKEVELPAAASIHTLLDRIGVEDKTTLILMVNGRRVKDFDLNLAEGDRVALFPPVGGG</sequence>
<dbReference type="RefSeq" id="WP_281836206.1">
    <property type="nucleotide sequence ID" value="NZ_BSDY01000010.1"/>
</dbReference>